<dbReference type="NCBIfam" id="TIGR00229">
    <property type="entry name" value="sensory_box"/>
    <property type="match status" value="1"/>
</dbReference>
<evidence type="ECO:0000256" key="2">
    <source>
        <dbReference type="ARBA" id="ARBA00004370"/>
    </source>
</evidence>
<evidence type="ECO:0000259" key="10">
    <source>
        <dbReference type="PROSITE" id="PS50109"/>
    </source>
</evidence>
<comment type="caution">
    <text evidence="13">The sequence shown here is derived from an EMBL/GenBank/DDBJ whole genome shotgun (WGS) entry which is preliminary data.</text>
</comment>
<dbReference type="InterPro" id="IPR006189">
    <property type="entry name" value="CHASE_dom"/>
</dbReference>
<name>A0ABS5V389_9GAMM</name>
<dbReference type="Pfam" id="PF03924">
    <property type="entry name" value="CHASE"/>
    <property type="match status" value="1"/>
</dbReference>
<evidence type="ECO:0000256" key="9">
    <source>
        <dbReference type="ARBA" id="ARBA00023136"/>
    </source>
</evidence>
<evidence type="ECO:0000259" key="12">
    <source>
        <dbReference type="PROSITE" id="PS50839"/>
    </source>
</evidence>
<dbReference type="PANTHER" id="PTHR42878">
    <property type="entry name" value="TWO-COMPONENT HISTIDINE KINASE"/>
    <property type="match status" value="1"/>
</dbReference>
<keyword evidence="9" id="KW-0472">Membrane</keyword>
<organism evidence="13 14">
    <name type="scientific">Shewanella jiangmenensis</name>
    <dbReference type="NCBI Taxonomy" id="2837387"/>
    <lineage>
        <taxon>Bacteria</taxon>
        <taxon>Pseudomonadati</taxon>
        <taxon>Pseudomonadota</taxon>
        <taxon>Gammaproteobacteria</taxon>
        <taxon>Alteromonadales</taxon>
        <taxon>Shewanellaceae</taxon>
        <taxon>Shewanella</taxon>
    </lineage>
</organism>
<evidence type="ECO:0000256" key="4">
    <source>
        <dbReference type="ARBA" id="ARBA00022553"/>
    </source>
</evidence>
<dbReference type="InterPro" id="IPR000014">
    <property type="entry name" value="PAS"/>
</dbReference>
<reference evidence="13 14" key="1">
    <citation type="submission" date="2021-05" db="EMBL/GenBank/DDBJ databases">
        <title>Shewanella sp. JM162201.</title>
        <authorList>
            <person name="Xu S."/>
            <person name="Li A."/>
        </authorList>
    </citation>
    <scope>NUCLEOTIDE SEQUENCE [LARGE SCALE GENOMIC DNA]</scope>
    <source>
        <strain evidence="13 14">JM162201</strain>
    </source>
</reference>
<dbReference type="InterPro" id="IPR042240">
    <property type="entry name" value="CHASE_sf"/>
</dbReference>
<feature type="domain" description="CHASE" evidence="12">
    <location>
        <begin position="58"/>
        <end position="214"/>
    </location>
</feature>
<dbReference type="InterPro" id="IPR050351">
    <property type="entry name" value="BphY/WalK/GraS-like"/>
</dbReference>
<dbReference type="Proteomes" id="UP001195903">
    <property type="component" value="Unassembled WGS sequence"/>
</dbReference>
<dbReference type="InterPro" id="IPR013767">
    <property type="entry name" value="PAS_fold"/>
</dbReference>
<proteinExistence type="predicted"/>
<gene>
    <name evidence="13" type="ORF">KJI95_06395</name>
</gene>
<dbReference type="PRINTS" id="PR00344">
    <property type="entry name" value="BCTRLSENSOR"/>
</dbReference>
<dbReference type="SUPFAM" id="SSF55874">
    <property type="entry name" value="ATPase domain of HSP90 chaperone/DNA topoisomerase II/histidine kinase"/>
    <property type="match status" value="1"/>
</dbReference>
<dbReference type="InterPro" id="IPR003594">
    <property type="entry name" value="HATPase_dom"/>
</dbReference>
<evidence type="ECO:0000256" key="3">
    <source>
        <dbReference type="ARBA" id="ARBA00012438"/>
    </source>
</evidence>
<keyword evidence="7" id="KW-0418">Kinase</keyword>
<dbReference type="EC" id="2.7.13.3" evidence="3"/>
<dbReference type="InterPro" id="IPR003661">
    <property type="entry name" value="HisK_dim/P_dom"/>
</dbReference>
<keyword evidence="5" id="KW-0808">Transferase</keyword>
<dbReference type="SMART" id="SM01079">
    <property type="entry name" value="CHASE"/>
    <property type="match status" value="1"/>
</dbReference>
<dbReference type="CDD" id="cd00130">
    <property type="entry name" value="PAS"/>
    <property type="match status" value="1"/>
</dbReference>
<dbReference type="Pfam" id="PF02518">
    <property type="entry name" value="HATPase_c"/>
    <property type="match status" value="1"/>
</dbReference>
<dbReference type="InterPro" id="IPR004358">
    <property type="entry name" value="Sig_transdc_His_kin-like_C"/>
</dbReference>
<dbReference type="Gene3D" id="1.10.287.130">
    <property type="match status" value="1"/>
</dbReference>
<dbReference type="CDD" id="cd00075">
    <property type="entry name" value="HATPase"/>
    <property type="match status" value="1"/>
</dbReference>
<dbReference type="Gene3D" id="3.30.450.20">
    <property type="entry name" value="PAS domain"/>
    <property type="match status" value="1"/>
</dbReference>
<feature type="domain" description="Histidine kinase" evidence="10">
    <location>
        <begin position="467"/>
        <end position="677"/>
    </location>
</feature>
<dbReference type="Pfam" id="PF00512">
    <property type="entry name" value="HisKA"/>
    <property type="match status" value="1"/>
</dbReference>
<dbReference type="PROSITE" id="PS50112">
    <property type="entry name" value="PAS"/>
    <property type="match status" value="1"/>
</dbReference>
<dbReference type="PANTHER" id="PTHR42878:SF15">
    <property type="entry name" value="BACTERIOPHYTOCHROME"/>
    <property type="match status" value="1"/>
</dbReference>
<dbReference type="InterPro" id="IPR035965">
    <property type="entry name" value="PAS-like_dom_sf"/>
</dbReference>
<dbReference type="PROSITE" id="PS50839">
    <property type="entry name" value="CHASE"/>
    <property type="match status" value="1"/>
</dbReference>
<dbReference type="InterPro" id="IPR005467">
    <property type="entry name" value="His_kinase_dom"/>
</dbReference>
<accession>A0ABS5V389</accession>
<sequence>MFVSMVFSFTGWFLFDQYIQGRGVERFDDAAKDMRETIAARMLVYEQVLRSGVGLFKASESVTREEWRRFADNVKLQQYYPGIQGLGFSKVVPASKLTEFEQSVRDQGFPNFKVTPVGTRDYYHAIVFLEPFDWRNQRAFGYDMYTEPRRRKAMDWAITTGNAAISAKITLVQETHEDIQAGFLMYLPLYKGAAREPVSVEGLVYAAFRMEDLMRGIIGTKFPKLILEVYDGGKISVDALMFRSSTEGGWRYQSQQVLELGGHSWLLNMGSIDEFITDTEKLQSRLMLFMAVVFELLTFYFLLSIARTRQKEVLLADEVVANERRFRLVVEASPSALIIADSKGIITLVNIHTEQLFGYSRDELLGQSVNMLLPAASRSAHHSHMASYLANPIAKKMSVRDELYGRTKQGRLVPIEVGLTPIHFSTGISVLATINDISVRRNIEAQRLAHTRELERINKELDNFTHIASHDLKSPLRGIDQLSMWLEEDLAGKLDETSARHLALIRSRIARMTQLLDGLLFYSRIGRIEDALKPIELCELVRDTFALVAPPSGFELKLDAAPLPLITAREPLELVLRNLFSNAIKHHDRGAGEISVSWNVIDGMVEICVADDGPGIPKEYQEKVFNIFQTLKTRDEVEGCGLGLSLVKKTVERYGGKVWLVSEGRGCQFWFSWPEHMEASK</sequence>
<evidence type="ECO:0000259" key="11">
    <source>
        <dbReference type="PROSITE" id="PS50112"/>
    </source>
</evidence>
<evidence type="ECO:0000313" key="14">
    <source>
        <dbReference type="Proteomes" id="UP001195903"/>
    </source>
</evidence>
<dbReference type="EMBL" id="JAHEPS010000002">
    <property type="protein sequence ID" value="MBT1444154.1"/>
    <property type="molecule type" value="Genomic_DNA"/>
</dbReference>
<dbReference type="InterPro" id="IPR036890">
    <property type="entry name" value="HATPase_C_sf"/>
</dbReference>
<dbReference type="SMART" id="SM00387">
    <property type="entry name" value="HATPase_c"/>
    <property type="match status" value="1"/>
</dbReference>
<protein>
    <recommendedName>
        <fullName evidence="3">histidine kinase</fullName>
        <ecNumber evidence="3">2.7.13.3</ecNumber>
    </recommendedName>
</protein>
<dbReference type="Gene3D" id="3.30.565.10">
    <property type="entry name" value="Histidine kinase-like ATPase, C-terminal domain"/>
    <property type="match status" value="1"/>
</dbReference>
<keyword evidence="6" id="KW-0812">Transmembrane</keyword>
<evidence type="ECO:0000256" key="7">
    <source>
        <dbReference type="ARBA" id="ARBA00022777"/>
    </source>
</evidence>
<dbReference type="PROSITE" id="PS50109">
    <property type="entry name" value="HIS_KIN"/>
    <property type="match status" value="1"/>
</dbReference>
<feature type="domain" description="PAS" evidence="11">
    <location>
        <begin position="322"/>
        <end position="374"/>
    </location>
</feature>
<evidence type="ECO:0000256" key="6">
    <source>
        <dbReference type="ARBA" id="ARBA00022692"/>
    </source>
</evidence>
<dbReference type="SMART" id="SM00091">
    <property type="entry name" value="PAS"/>
    <property type="match status" value="1"/>
</dbReference>
<dbReference type="SUPFAM" id="SSF55785">
    <property type="entry name" value="PYP-like sensor domain (PAS domain)"/>
    <property type="match status" value="1"/>
</dbReference>
<dbReference type="InterPro" id="IPR036097">
    <property type="entry name" value="HisK_dim/P_sf"/>
</dbReference>
<evidence type="ECO:0000256" key="8">
    <source>
        <dbReference type="ARBA" id="ARBA00022989"/>
    </source>
</evidence>
<dbReference type="Gene3D" id="3.30.450.350">
    <property type="entry name" value="CHASE domain"/>
    <property type="match status" value="1"/>
</dbReference>
<keyword evidence="8" id="KW-1133">Transmembrane helix</keyword>
<keyword evidence="4" id="KW-0597">Phosphoprotein</keyword>
<keyword evidence="14" id="KW-1185">Reference proteome</keyword>
<comment type="subcellular location">
    <subcellularLocation>
        <location evidence="2">Membrane</location>
    </subcellularLocation>
</comment>
<evidence type="ECO:0000313" key="13">
    <source>
        <dbReference type="EMBL" id="MBT1444154.1"/>
    </source>
</evidence>
<evidence type="ECO:0000256" key="5">
    <source>
        <dbReference type="ARBA" id="ARBA00022679"/>
    </source>
</evidence>
<dbReference type="CDD" id="cd00082">
    <property type="entry name" value="HisKA"/>
    <property type="match status" value="1"/>
</dbReference>
<dbReference type="Pfam" id="PF00989">
    <property type="entry name" value="PAS"/>
    <property type="match status" value="1"/>
</dbReference>
<comment type="catalytic activity">
    <reaction evidence="1">
        <text>ATP + protein L-histidine = ADP + protein N-phospho-L-histidine.</text>
        <dbReference type="EC" id="2.7.13.3"/>
    </reaction>
</comment>
<dbReference type="SUPFAM" id="SSF47384">
    <property type="entry name" value="Homodimeric domain of signal transducing histidine kinase"/>
    <property type="match status" value="1"/>
</dbReference>
<dbReference type="SMART" id="SM00388">
    <property type="entry name" value="HisKA"/>
    <property type="match status" value="1"/>
</dbReference>
<evidence type="ECO:0000256" key="1">
    <source>
        <dbReference type="ARBA" id="ARBA00000085"/>
    </source>
</evidence>